<dbReference type="PANTHER" id="PTHR42993:SF1">
    <property type="entry name" value="MAOC-LIKE DEHYDRATASE DOMAIN-CONTAINING PROTEIN"/>
    <property type="match status" value="1"/>
</dbReference>
<sequence length="153" mass="17306">MKVVEVASLAEYVGKELGASEWFEINQDRINAFADATLDHQFIHVDPEQAQNTPFGSTIAHGYLTLSLLPYLQSTIDGFLMPKGMKMAMNYGFDKLRFMAPVKVGKRVRAVATLLEATEKREGQWLLKFAFKVEIEGEEKPALAAEWLLMYFV</sequence>
<reference evidence="2 3" key="1">
    <citation type="submission" date="2019-10" db="EMBL/GenBank/DDBJ databases">
        <title>Alcanivorax sp.PA15-N-34 draft genome sequence.</title>
        <authorList>
            <person name="Liao X."/>
            <person name="Shao Z."/>
        </authorList>
    </citation>
    <scope>NUCLEOTIDE SEQUENCE [LARGE SCALE GENOMIC DNA]</scope>
    <source>
        <strain evidence="2 3">PA15-N-34</strain>
    </source>
</reference>
<name>A0A6N7LWN3_9GAMM</name>
<dbReference type="AlphaFoldDB" id="A0A6N7LWN3"/>
<dbReference type="CDD" id="cd03450">
    <property type="entry name" value="NodN"/>
    <property type="match status" value="1"/>
</dbReference>
<dbReference type="RefSeq" id="WP_153501142.1">
    <property type="nucleotide sequence ID" value="NZ_JBMZXE010000072.1"/>
</dbReference>
<dbReference type="InterPro" id="IPR002539">
    <property type="entry name" value="MaoC-like_dom"/>
</dbReference>
<dbReference type="Gene3D" id="3.10.129.10">
    <property type="entry name" value="Hotdog Thioesterase"/>
    <property type="match status" value="1"/>
</dbReference>
<dbReference type="InterPro" id="IPR029069">
    <property type="entry name" value="HotDog_dom_sf"/>
</dbReference>
<comment type="caution">
    <text evidence="2">The sequence shown here is derived from an EMBL/GenBank/DDBJ whole genome shotgun (WGS) entry which is preliminary data.</text>
</comment>
<proteinExistence type="predicted"/>
<accession>A0A6N7LWN3</accession>
<dbReference type="PANTHER" id="PTHR42993">
    <property type="entry name" value="MAOC-LIKE DEHYDRATASE DOMAIN-CONTAINING PROTEIN"/>
    <property type="match status" value="1"/>
</dbReference>
<evidence type="ECO:0000313" key="3">
    <source>
        <dbReference type="Proteomes" id="UP000469421"/>
    </source>
</evidence>
<dbReference type="InterPro" id="IPR039375">
    <property type="entry name" value="NodN-like"/>
</dbReference>
<evidence type="ECO:0000259" key="1">
    <source>
        <dbReference type="Pfam" id="PF01575"/>
    </source>
</evidence>
<protein>
    <submittedName>
        <fullName evidence="2">MaoC family dehydratase</fullName>
    </submittedName>
</protein>
<feature type="domain" description="MaoC-like" evidence="1">
    <location>
        <begin position="12"/>
        <end position="121"/>
    </location>
</feature>
<dbReference type="Proteomes" id="UP000469421">
    <property type="component" value="Unassembled WGS sequence"/>
</dbReference>
<dbReference type="EMBL" id="WIRE01000001">
    <property type="protein sequence ID" value="MQX53786.1"/>
    <property type="molecule type" value="Genomic_DNA"/>
</dbReference>
<dbReference type="Pfam" id="PF01575">
    <property type="entry name" value="MaoC_dehydratas"/>
    <property type="match status" value="1"/>
</dbReference>
<organism evidence="2 3">
    <name type="scientific">Alcanivorax sediminis</name>
    <dbReference type="NCBI Taxonomy" id="2663008"/>
    <lineage>
        <taxon>Bacteria</taxon>
        <taxon>Pseudomonadati</taxon>
        <taxon>Pseudomonadota</taxon>
        <taxon>Gammaproteobacteria</taxon>
        <taxon>Oceanospirillales</taxon>
        <taxon>Alcanivoracaceae</taxon>
        <taxon>Alcanivorax</taxon>
    </lineage>
</organism>
<gene>
    <name evidence="2" type="ORF">GFN93_11040</name>
</gene>
<evidence type="ECO:0000313" key="2">
    <source>
        <dbReference type="EMBL" id="MQX53786.1"/>
    </source>
</evidence>
<keyword evidence="3" id="KW-1185">Reference proteome</keyword>
<dbReference type="SUPFAM" id="SSF54637">
    <property type="entry name" value="Thioesterase/thiol ester dehydrase-isomerase"/>
    <property type="match status" value="1"/>
</dbReference>